<dbReference type="Proteomes" id="UP000015101">
    <property type="component" value="Unassembled WGS sequence"/>
</dbReference>
<reference evidence="4" key="1">
    <citation type="submission" date="2012-12" db="EMBL/GenBank/DDBJ databases">
        <authorList>
            <person name="Hellsten U."/>
            <person name="Grimwood J."/>
            <person name="Chapman J.A."/>
            <person name="Shapiro H."/>
            <person name="Aerts A."/>
            <person name="Otillar R.P."/>
            <person name="Terry A.Y."/>
            <person name="Boore J.L."/>
            <person name="Simakov O."/>
            <person name="Marletaz F."/>
            <person name="Cho S.-J."/>
            <person name="Edsinger-Gonzales E."/>
            <person name="Havlak P."/>
            <person name="Kuo D.-H."/>
            <person name="Larsson T."/>
            <person name="Lv J."/>
            <person name="Arendt D."/>
            <person name="Savage R."/>
            <person name="Osoegawa K."/>
            <person name="de Jong P."/>
            <person name="Lindberg D.R."/>
            <person name="Seaver E.C."/>
            <person name="Weisblat D.A."/>
            <person name="Putnam N.H."/>
            <person name="Grigoriev I.V."/>
            <person name="Rokhsar D.S."/>
        </authorList>
    </citation>
    <scope>NUCLEOTIDE SEQUENCE</scope>
</reference>
<dbReference type="GeneID" id="20202894"/>
<dbReference type="KEGG" id="hro:HELRODRAFT_169574"/>
<evidence type="ECO:0000313" key="4">
    <source>
        <dbReference type="Proteomes" id="UP000015101"/>
    </source>
</evidence>
<protein>
    <submittedName>
        <fullName evidence="2 3">Uncharacterized protein</fullName>
    </submittedName>
</protein>
<sequence length="286" mass="33901">MTTTAILREGHLYKKKESEKIKNLNHLETGGRDLCDFNQWQQRIQEEEEQKRYEMTELLRLAGKLSQEQSLAARKKAVEDNKQKVEEMRREAALLMQEFMVRKLKEEEKMRKKVGKVKSIMFDSKEARLKMVKLKAKMVQASRVKDVDLYETSGCGLHTEMSIMELRERLKMMQEEQRRWLQTKRMEINNNKQNKELSIQQTIEQIAEHRNEIARMAQLKSETKKRSSTNLPRKTEAILEMERKIEEMKIKRMNESMASYVSNVATNDVTIVPMKATNMRLKLLDM</sequence>
<dbReference type="OMA" id="NILAHIT"/>
<dbReference type="AlphaFoldDB" id="T1F244"/>
<feature type="coiled-coil region" evidence="1">
    <location>
        <begin position="68"/>
        <end position="98"/>
    </location>
</feature>
<proteinExistence type="predicted"/>
<reference evidence="3" key="3">
    <citation type="submission" date="2015-06" db="UniProtKB">
        <authorList>
            <consortium name="EnsemblMetazoa"/>
        </authorList>
    </citation>
    <scope>IDENTIFICATION</scope>
</reference>
<keyword evidence="4" id="KW-1185">Reference proteome</keyword>
<accession>T1F244</accession>
<dbReference type="CTD" id="20202894"/>
<reference evidence="2 4" key="2">
    <citation type="journal article" date="2013" name="Nature">
        <title>Insights into bilaterian evolution from three spiralian genomes.</title>
        <authorList>
            <person name="Simakov O."/>
            <person name="Marletaz F."/>
            <person name="Cho S.J."/>
            <person name="Edsinger-Gonzales E."/>
            <person name="Havlak P."/>
            <person name="Hellsten U."/>
            <person name="Kuo D.H."/>
            <person name="Larsson T."/>
            <person name="Lv J."/>
            <person name="Arendt D."/>
            <person name="Savage R."/>
            <person name="Osoegawa K."/>
            <person name="de Jong P."/>
            <person name="Grimwood J."/>
            <person name="Chapman J.A."/>
            <person name="Shapiro H."/>
            <person name="Aerts A."/>
            <person name="Otillar R.P."/>
            <person name="Terry A.Y."/>
            <person name="Boore J.L."/>
            <person name="Grigoriev I.V."/>
            <person name="Lindberg D.R."/>
            <person name="Seaver E.C."/>
            <person name="Weisblat D.A."/>
            <person name="Putnam N.H."/>
            <person name="Rokhsar D.S."/>
        </authorList>
    </citation>
    <scope>NUCLEOTIDE SEQUENCE</scope>
</reference>
<feature type="coiled-coil region" evidence="1">
    <location>
        <begin position="163"/>
        <end position="251"/>
    </location>
</feature>
<dbReference type="OrthoDB" id="10262255at2759"/>
<dbReference type="eggNOG" id="ENOG502QTX0">
    <property type="taxonomic scope" value="Eukaryota"/>
</dbReference>
<gene>
    <name evidence="3" type="primary">20202894</name>
    <name evidence="2" type="ORF">HELRODRAFT_169574</name>
</gene>
<dbReference type="InParanoid" id="T1F244"/>
<evidence type="ECO:0000313" key="3">
    <source>
        <dbReference type="EnsemblMetazoa" id="HelroP169574"/>
    </source>
</evidence>
<dbReference type="RefSeq" id="XP_009013667.1">
    <property type="nucleotide sequence ID" value="XM_009015419.1"/>
</dbReference>
<dbReference type="EMBL" id="AMQM01003314">
    <property type="status" value="NOT_ANNOTATED_CDS"/>
    <property type="molecule type" value="Genomic_DNA"/>
</dbReference>
<dbReference type="PANTHER" id="PTHR34649:SF1">
    <property type="entry name" value="CILIA- AND FLAGELLA-ASSOCIATED PROTEIN 99"/>
    <property type="match status" value="1"/>
</dbReference>
<name>T1F244_HELRO</name>
<dbReference type="EnsemblMetazoa" id="HelroT169574">
    <property type="protein sequence ID" value="HelroP169574"/>
    <property type="gene ID" value="HelroG169574"/>
</dbReference>
<dbReference type="EMBL" id="KB096134">
    <property type="protein sequence ID" value="ESO07878.1"/>
    <property type="molecule type" value="Genomic_DNA"/>
</dbReference>
<evidence type="ECO:0000256" key="1">
    <source>
        <dbReference type="SAM" id="Coils"/>
    </source>
</evidence>
<dbReference type="STRING" id="6412.T1F244"/>
<dbReference type="InterPro" id="IPR039341">
    <property type="entry name" value="CFAP99"/>
</dbReference>
<dbReference type="PANTHER" id="PTHR34649">
    <property type="entry name" value="CILIA- AND FLAGELLA-ASSOCIATED PROTEIN 99"/>
    <property type="match status" value="1"/>
</dbReference>
<keyword evidence="1" id="KW-0175">Coiled coil</keyword>
<dbReference type="HOGENOM" id="CLU_910685_0_0_1"/>
<evidence type="ECO:0000313" key="2">
    <source>
        <dbReference type="EMBL" id="ESO07878.1"/>
    </source>
</evidence>
<organism evidence="3 4">
    <name type="scientific">Helobdella robusta</name>
    <name type="common">Californian leech</name>
    <dbReference type="NCBI Taxonomy" id="6412"/>
    <lineage>
        <taxon>Eukaryota</taxon>
        <taxon>Metazoa</taxon>
        <taxon>Spiralia</taxon>
        <taxon>Lophotrochozoa</taxon>
        <taxon>Annelida</taxon>
        <taxon>Clitellata</taxon>
        <taxon>Hirudinea</taxon>
        <taxon>Rhynchobdellida</taxon>
        <taxon>Glossiphoniidae</taxon>
        <taxon>Helobdella</taxon>
    </lineage>
</organism>